<dbReference type="EMBL" id="CP026108">
    <property type="protein sequence ID" value="AUT76155.1"/>
    <property type="molecule type" value="Genomic_DNA"/>
</dbReference>
<accession>A0AAN1JLW9</accession>
<keyword evidence="3" id="KW-1133">Transmembrane helix</keyword>
<feature type="transmembrane region" description="Helical" evidence="3">
    <location>
        <begin position="122"/>
        <end position="140"/>
    </location>
</feature>
<dbReference type="SMART" id="SM00267">
    <property type="entry name" value="GGDEF"/>
    <property type="match status" value="1"/>
</dbReference>
<feature type="transmembrane region" description="Helical" evidence="3">
    <location>
        <begin position="40"/>
        <end position="61"/>
    </location>
</feature>
<feature type="transmembrane region" description="Helical" evidence="3">
    <location>
        <begin position="145"/>
        <end position="167"/>
    </location>
</feature>
<keyword evidence="3" id="KW-0472">Membrane</keyword>
<dbReference type="AlphaFoldDB" id="A0AAN1JLW9"/>
<evidence type="ECO:0000259" key="4">
    <source>
        <dbReference type="PROSITE" id="PS50887"/>
    </source>
</evidence>
<dbReference type="SUPFAM" id="SSF55073">
    <property type="entry name" value="Nucleotide cyclase"/>
    <property type="match status" value="1"/>
</dbReference>
<dbReference type="Proteomes" id="UP000236649">
    <property type="component" value="Chromosome 4"/>
</dbReference>
<feature type="transmembrane region" description="Helical" evidence="3">
    <location>
        <begin position="67"/>
        <end position="86"/>
    </location>
</feature>
<dbReference type="FunFam" id="3.30.70.270:FF:000001">
    <property type="entry name" value="Diguanylate cyclase domain protein"/>
    <property type="match status" value="1"/>
</dbReference>
<dbReference type="Pfam" id="PF00990">
    <property type="entry name" value="GGDEF"/>
    <property type="match status" value="1"/>
</dbReference>
<feature type="transmembrane region" description="Helical" evidence="3">
    <location>
        <begin position="173"/>
        <end position="191"/>
    </location>
</feature>
<dbReference type="GO" id="GO:0005886">
    <property type="term" value="C:plasma membrane"/>
    <property type="evidence" value="ECO:0007669"/>
    <property type="project" value="TreeGrafter"/>
</dbReference>
<gene>
    <name evidence="5" type="ORF">C2L64_47140</name>
</gene>
<dbReference type="GO" id="GO:0043709">
    <property type="term" value="P:cell adhesion involved in single-species biofilm formation"/>
    <property type="evidence" value="ECO:0007669"/>
    <property type="project" value="TreeGrafter"/>
</dbReference>
<name>A0AAN1JLW9_9BURK</name>
<feature type="domain" description="GGDEF" evidence="4">
    <location>
        <begin position="243"/>
        <end position="379"/>
    </location>
</feature>
<organism evidence="5 6">
    <name type="scientific">Paraburkholderia hospita</name>
    <dbReference type="NCBI Taxonomy" id="169430"/>
    <lineage>
        <taxon>Bacteria</taxon>
        <taxon>Pseudomonadati</taxon>
        <taxon>Pseudomonadota</taxon>
        <taxon>Betaproteobacteria</taxon>
        <taxon>Burkholderiales</taxon>
        <taxon>Burkholderiaceae</taxon>
        <taxon>Paraburkholderia</taxon>
    </lineage>
</organism>
<dbReference type="CDD" id="cd01949">
    <property type="entry name" value="GGDEF"/>
    <property type="match status" value="1"/>
</dbReference>
<dbReference type="PANTHER" id="PTHR45138">
    <property type="entry name" value="REGULATORY COMPONENTS OF SENSORY TRANSDUCTION SYSTEM"/>
    <property type="match status" value="1"/>
</dbReference>
<proteinExistence type="predicted"/>
<dbReference type="EC" id="2.7.7.65" evidence="1"/>
<dbReference type="NCBIfam" id="TIGR00254">
    <property type="entry name" value="GGDEF"/>
    <property type="match status" value="1"/>
</dbReference>
<comment type="catalytic activity">
    <reaction evidence="2">
        <text>2 GTP = 3',3'-c-di-GMP + 2 diphosphate</text>
        <dbReference type="Rhea" id="RHEA:24898"/>
        <dbReference type="ChEBI" id="CHEBI:33019"/>
        <dbReference type="ChEBI" id="CHEBI:37565"/>
        <dbReference type="ChEBI" id="CHEBI:58805"/>
        <dbReference type="EC" id="2.7.7.65"/>
    </reaction>
</comment>
<evidence type="ECO:0000256" key="1">
    <source>
        <dbReference type="ARBA" id="ARBA00012528"/>
    </source>
</evidence>
<dbReference type="KEGG" id="phs:C2L64_47140"/>
<sequence>MQSQRDFSIHPLKLEFRSVTTEQEFQQHHLARTRSSLRTTLIFCGFFYVAFALTDAAVLGYTRETAMLLFARLLVAITAACGLYLVRRHPTSILLLRLTATAAEIVGMSTFMLIVWHRPAEVPWHAMSICIMLIVVYIFIPNRLVISLGVAVATTASFIAIVVSIGTLRPADLLTMSMLLLLANSFGLVAARRYHRIWREEHRVQSLLIHLSVRDHLTGCYNRRYLNEVLLKTELARSRHQGLPFAVILCDIDHFKSINDTYGHLAGDAVLRTFSTVLQTTTRQEVDSVVRYGGEEFLVLLPRTDRAGAETLADRLRHTFAQTPAEWADQSVSATASFGVLAIDARDGPVSDEAIFAAVDKLLYRAKRAGRNKVQSGVLVQSRNAFQG</sequence>
<dbReference type="InterPro" id="IPR000160">
    <property type="entry name" value="GGDEF_dom"/>
</dbReference>
<dbReference type="PROSITE" id="PS50887">
    <property type="entry name" value="GGDEF"/>
    <property type="match status" value="1"/>
</dbReference>
<dbReference type="InterPro" id="IPR043128">
    <property type="entry name" value="Rev_trsase/Diguanyl_cyclase"/>
</dbReference>
<evidence type="ECO:0000256" key="2">
    <source>
        <dbReference type="ARBA" id="ARBA00034247"/>
    </source>
</evidence>
<dbReference type="GO" id="GO:0052621">
    <property type="term" value="F:diguanylate cyclase activity"/>
    <property type="evidence" value="ECO:0007669"/>
    <property type="project" value="UniProtKB-EC"/>
</dbReference>
<feature type="transmembrane region" description="Helical" evidence="3">
    <location>
        <begin position="93"/>
        <end position="116"/>
    </location>
</feature>
<dbReference type="Gene3D" id="3.30.70.270">
    <property type="match status" value="1"/>
</dbReference>
<keyword evidence="3" id="KW-0812">Transmembrane</keyword>
<protein>
    <recommendedName>
        <fullName evidence="1">diguanylate cyclase</fullName>
        <ecNumber evidence="1">2.7.7.65</ecNumber>
    </recommendedName>
</protein>
<evidence type="ECO:0000256" key="3">
    <source>
        <dbReference type="SAM" id="Phobius"/>
    </source>
</evidence>
<evidence type="ECO:0000313" key="5">
    <source>
        <dbReference type="EMBL" id="AUT76155.1"/>
    </source>
</evidence>
<dbReference type="InterPro" id="IPR029787">
    <property type="entry name" value="Nucleotide_cyclase"/>
</dbReference>
<dbReference type="InterPro" id="IPR050469">
    <property type="entry name" value="Diguanylate_Cyclase"/>
</dbReference>
<reference evidence="5 6" key="1">
    <citation type="submission" date="2018-01" db="EMBL/GenBank/DDBJ databases">
        <title>Species boundaries and ecological features among Paraburkholderia terrae DSMZ17804T, P. hospita DSMZ17164T and P. caribensis DSMZ13236T.</title>
        <authorList>
            <person name="Pratama A.A."/>
        </authorList>
    </citation>
    <scope>NUCLEOTIDE SEQUENCE [LARGE SCALE GENOMIC DNA]</scope>
    <source>
        <strain evidence="5 6">DSM 17164</strain>
    </source>
</reference>
<evidence type="ECO:0000313" key="6">
    <source>
        <dbReference type="Proteomes" id="UP000236649"/>
    </source>
</evidence>
<dbReference type="GO" id="GO:1902201">
    <property type="term" value="P:negative regulation of bacterial-type flagellum-dependent cell motility"/>
    <property type="evidence" value="ECO:0007669"/>
    <property type="project" value="TreeGrafter"/>
</dbReference>
<dbReference type="PANTHER" id="PTHR45138:SF9">
    <property type="entry name" value="DIGUANYLATE CYCLASE DGCM-RELATED"/>
    <property type="match status" value="1"/>
</dbReference>